<name>A0A2S6CSQ4_9CYAN</name>
<sequence>MTNICMEVKAIFENKGLNSMIFKIKSITSLKVKVLLLTILLSTLIPETVQAQIIPIIKLPTITVPKPTITFPKQTIIVPKPTLETPLVFQLTTSFSIKFIDI</sequence>
<dbReference type="Proteomes" id="UP000239589">
    <property type="component" value="Unassembled WGS sequence"/>
</dbReference>
<dbReference type="RefSeq" id="WP_104388398.1">
    <property type="nucleotide sequence ID" value="NZ_PGEM01000100.1"/>
</dbReference>
<evidence type="ECO:0000313" key="2">
    <source>
        <dbReference type="Proteomes" id="UP000239589"/>
    </source>
</evidence>
<accession>A0A2S6CSQ4</accession>
<protein>
    <submittedName>
        <fullName evidence="1">Uncharacterized protein</fullName>
    </submittedName>
</protein>
<comment type="caution">
    <text evidence="1">The sequence shown here is derived from an EMBL/GenBank/DDBJ whole genome shotgun (WGS) entry which is preliminary data.</text>
</comment>
<keyword evidence="2" id="KW-1185">Reference proteome</keyword>
<gene>
    <name evidence="1" type="ORF">CUN59_13875</name>
</gene>
<reference evidence="1 2" key="1">
    <citation type="submission" date="2018-02" db="EMBL/GenBank/DDBJ databases">
        <title>Discovery of a pederin family compound in a non-symbiotic bloom-forming cyanobacterium.</title>
        <authorList>
            <person name="Kust A."/>
            <person name="Mares J."/>
            <person name="Jokela J."/>
            <person name="Urajova P."/>
            <person name="Hajek J."/>
            <person name="Saurav K."/>
            <person name="Voracova K."/>
            <person name="Fewer D.P."/>
            <person name="Haapaniemi E."/>
            <person name="Permi P."/>
            <person name="Rehakova K."/>
            <person name="Sivonen K."/>
            <person name="Hrouzek P."/>
        </authorList>
    </citation>
    <scope>NUCLEOTIDE SEQUENCE [LARGE SCALE GENOMIC DNA]</scope>
    <source>
        <strain evidence="1 2">CHARLIE-1</strain>
    </source>
</reference>
<evidence type="ECO:0000313" key="1">
    <source>
        <dbReference type="EMBL" id="PPJ62731.1"/>
    </source>
</evidence>
<dbReference type="EMBL" id="PGEM01000100">
    <property type="protein sequence ID" value="PPJ62731.1"/>
    <property type="molecule type" value="Genomic_DNA"/>
</dbReference>
<organism evidence="1 2">
    <name type="scientific">Cuspidothrix issatschenkoi CHARLIE-1</name>
    <dbReference type="NCBI Taxonomy" id="2052836"/>
    <lineage>
        <taxon>Bacteria</taxon>
        <taxon>Bacillati</taxon>
        <taxon>Cyanobacteriota</taxon>
        <taxon>Cyanophyceae</taxon>
        <taxon>Nostocales</taxon>
        <taxon>Aphanizomenonaceae</taxon>
        <taxon>Cuspidothrix</taxon>
    </lineage>
</organism>
<proteinExistence type="predicted"/>
<dbReference type="AlphaFoldDB" id="A0A2S6CSQ4"/>